<organism evidence="1">
    <name type="scientific">Ensifer adhaerens</name>
    <name type="common">Sinorhizobium morelense</name>
    <dbReference type="NCBI Taxonomy" id="106592"/>
    <lineage>
        <taxon>Bacteria</taxon>
        <taxon>Pseudomonadati</taxon>
        <taxon>Pseudomonadota</taxon>
        <taxon>Alphaproteobacteria</taxon>
        <taxon>Hyphomicrobiales</taxon>
        <taxon>Rhizobiaceae</taxon>
        <taxon>Sinorhizobium/Ensifer group</taxon>
        <taxon>Ensifer</taxon>
    </lineage>
</organism>
<dbReference type="AlphaFoldDB" id="D1CSE5"/>
<name>D1CSE5_ENSAD</name>
<dbReference type="EMBL" id="DQ403285">
    <property type="protein sequence ID" value="ABD74749.1"/>
    <property type="molecule type" value="Genomic_DNA"/>
</dbReference>
<proteinExistence type="predicted"/>
<reference evidence="1" key="1">
    <citation type="submission" date="2006-02" db="EMBL/GenBank/DDBJ databases">
        <title>Sampling the accessory genome of the Sinorhizobium genus by suppressive subtractive hybridization.</title>
        <authorList>
            <person name="Moulin L."/>
            <person name="Ghazoui Z."/>
            <person name="Young P."/>
        </authorList>
    </citation>
    <scope>NUCLEOTIDE SEQUENCE</scope>
    <source>
        <strain evidence="1">LMG20216</strain>
    </source>
</reference>
<accession>D1CSE5</accession>
<evidence type="ECO:0000313" key="1">
    <source>
        <dbReference type="EMBL" id="ABD74749.1"/>
    </source>
</evidence>
<sequence length="40" mass="4388">MWSGILVFPLLAVKFSENCGAQHPLFSIDADANSRRGIPE</sequence>
<protein>
    <submittedName>
        <fullName evidence="1">Uncharacterized protein</fullName>
    </submittedName>
</protein>